<evidence type="ECO:0000313" key="3">
    <source>
        <dbReference type="Proteomes" id="UP000450012"/>
    </source>
</evidence>
<reference evidence="2 3" key="1">
    <citation type="submission" date="2019-12" db="EMBL/GenBank/DDBJ databases">
        <title>Novel species isolated from a subtropical stream in China.</title>
        <authorList>
            <person name="Lu H."/>
        </authorList>
    </citation>
    <scope>NUCLEOTIDE SEQUENCE [LARGE SCALE GENOMIC DNA]</scope>
    <source>
        <strain evidence="2 3">FT55W</strain>
    </source>
</reference>
<feature type="signal peptide" evidence="1">
    <location>
        <begin position="1"/>
        <end position="18"/>
    </location>
</feature>
<dbReference type="RefSeq" id="WP_161015462.1">
    <property type="nucleotide sequence ID" value="NZ_WWCK01000005.1"/>
</dbReference>
<gene>
    <name evidence="2" type="ORF">GTP45_19165</name>
</gene>
<organism evidence="2 3">
    <name type="scientific">Duganella rivi</name>
    <dbReference type="NCBI Taxonomy" id="2666083"/>
    <lineage>
        <taxon>Bacteria</taxon>
        <taxon>Pseudomonadati</taxon>
        <taxon>Pseudomonadota</taxon>
        <taxon>Betaproteobacteria</taxon>
        <taxon>Burkholderiales</taxon>
        <taxon>Oxalobacteraceae</taxon>
        <taxon>Telluria group</taxon>
        <taxon>Duganella</taxon>
    </lineage>
</organism>
<dbReference type="Proteomes" id="UP000450012">
    <property type="component" value="Unassembled WGS sequence"/>
</dbReference>
<protein>
    <recommendedName>
        <fullName evidence="4">Porin</fullName>
    </recommendedName>
</protein>
<dbReference type="EMBL" id="WWCK01000005">
    <property type="protein sequence ID" value="MYM68939.1"/>
    <property type="molecule type" value="Genomic_DNA"/>
</dbReference>
<comment type="caution">
    <text evidence="2">The sequence shown here is derived from an EMBL/GenBank/DDBJ whole genome shotgun (WGS) entry which is preliminary data.</text>
</comment>
<keyword evidence="1" id="KW-0732">Signal</keyword>
<keyword evidence="3" id="KW-1185">Reference proteome</keyword>
<proteinExistence type="predicted"/>
<sequence length="374" mass="41606">MQYRFLLAGLLLTRSAMAQMSVADSDIALHAPDAAWRAYGKVQAWAAYDAIPIRDFTGDWGAHYTPRDGRNVFMQRDRAEAGVEKDGWRIGLEYRLEMTLASNRDTVEMYHFYLQRKDPDGDRRFVADAHLKSWAAGGMRVGRTFALGDSKAPMLLMVSGAAYSNARNRDGEAGGSVTYSKANAYRFDGVYFGSNTNYTYPFMPEAEQKSSGATLSAALQWPLSSELTANLAVNDLWSRMRWSNLPVIDKVIHSDVRSVDKDGYINYQPQIYGKSSLIERRGTIGASTALNLSYVLNQWTLRAGVERIAGINIPRVSGGYATAWGTFSTSYDSRFNMIGVGYDYGPFRARLSGNRLPLLDSSAFAAELGLHYIF</sequence>
<evidence type="ECO:0000256" key="1">
    <source>
        <dbReference type="SAM" id="SignalP"/>
    </source>
</evidence>
<feature type="chain" id="PRO_5031391409" description="Porin" evidence="1">
    <location>
        <begin position="19"/>
        <end position="374"/>
    </location>
</feature>
<accession>A0A7X4GUP7</accession>
<evidence type="ECO:0000313" key="2">
    <source>
        <dbReference type="EMBL" id="MYM68939.1"/>
    </source>
</evidence>
<dbReference type="AlphaFoldDB" id="A0A7X4GUP7"/>
<evidence type="ECO:0008006" key="4">
    <source>
        <dbReference type="Google" id="ProtNLM"/>
    </source>
</evidence>
<name>A0A7X4GUP7_9BURK</name>